<dbReference type="RefSeq" id="WP_008654777.1">
    <property type="nucleotide sequence ID" value="NZ_ANMO01000072.1"/>
</dbReference>
<gene>
    <name evidence="2" type="ORF">RE6C_01246</name>
</gene>
<feature type="region of interest" description="Disordered" evidence="1">
    <location>
        <begin position="221"/>
        <end position="240"/>
    </location>
</feature>
<protein>
    <submittedName>
        <fullName evidence="2">Uncharacterized protein</fullName>
    </submittedName>
</protein>
<sequence length="240" mass="27091">MHVIGEGTMVAWISGNTPPISENAGNNEMHGRSPLRFTTDDRHWGDPRDFYRSVDQMRTLLLAATLSLVFASPAFATVQANDSVSVGGKTFGIFQLPMNGLLRYEHERPDDRELFPLFEAPHTANHRGYIAQFAITNGRLYLNSIKGRIDGKDVADQDIVDKRFPVRAHWYTGSIFISVGGYDQLEERFRYVIEFSIERGKVVATRYSDLRRIPITWNGLDAPSPTTETTEPDDARESPN</sequence>
<evidence type="ECO:0000313" key="3">
    <source>
        <dbReference type="Proteomes" id="UP000011529"/>
    </source>
</evidence>
<reference evidence="2" key="1">
    <citation type="submission" date="2012-11" db="EMBL/GenBank/DDBJ databases">
        <title>Permanent draft genomes of Rhodopirellula europaea strain SH398 and 6C.</title>
        <authorList>
            <person name="Richter M."/>
            <person name="Richter-Heitmann T."/>
            <person name="Frank C."/>
            <person name="Harder J."/>
            <person name="Glockner F.O."/>
        </authorList>
    </citation>
    <scope>NUCLEOTIDE SEQUENCE</scope>
    <source>
        <strain evidence="2">6C</strain>
    </source>
</reference>
<evidence type="ECO:0000313" key="2">
    <source>
        <dbReference type="EMBL" id="EMB18002.1"/>
    </source>
</evidence>
<organism evidence="2 3">
    <name type="scientific">Rhodopirellula europaea 6C</name>
    <dbReference type="NCBI Taxonomy" id="1263867"/>
    <lineage>
        <taxon>Bacteria</taxon>
        <taxon>Pseudomonadati</taxon>
        <taxon>Planctomycetota</taxon>
        <taxon>Planctomycetia</taxon>
        <taxon>Pirellulales</taxon>
        <taxon>Pirellulaceae</taxon>
        <taxon>Rhodopirellula</taxon>
    </lineage>
</organism>
<comment type="caution">
    <text evidence="2">The sequence shown here is derived from an EMBL/GenBank/DDBJ whole genome shotgun (WGS) entry which is preliminary data.</text>
</comment>
<keyword evidence="3" id="KW-1185">Reference proteome</keyword>
<dbReference type="AlphaFoldDB" id="M2AZC2"/>
<proteinExistence type="predicted"/>
<evidence type="ECO:0000256" key="1">
    <source>
        <dbReference type="SAM" id="MobiDB-lite"/>
    </source>
</evidence>
<dbReference type="PATRIC" id="fig|1263867.3.peg.1317"/>
<accession>M2AZC2</accession>
<name>M2AZC2_9BACT</name>
<reference evidence="2" key="2">
    <citation type="journal article" date="2013" name="Mar. Genomics">
        <title>Expression of sulfatases in Rhodopirellula baltica and the diversity of sulfatases in the genus Rhodopirellula.</title>
        <authorList>
            <person name="Wegner C.E."/>
            <person name="Richter-Heitmann T."/>
            <person name="Klindworth A."/>
            <person name="Klockow C."/>
            <person name="Richter M."/>
            <person name="Achstetter T."/>
            <person name="Glockner F.O."/>
            <person name="Harder J."/>
        </authorList>
    </citation>
    <scope>NUCLEOTIDE SEQUENCE [LARGE SCALE GENOMIC DNA]</scope>
    <source>
        <strain evidence="2">6C</strain>
    </source>
</reference>
<dbReference type="EMBL" id="ANMO01000072">
    <property type="protein sequence ID" value="EMB18002.1"/>
    <property type="molecule type" value="Genomic_DNA"/>
</dbReference>
<dbReference type="Proteomes" id="UP000011529">
    <property type="component" value="Unassembled WGS sequence"/>
</dbReference>